<proteinExistence type="predicted"/>
<reference evidence="1" key="1">
    <citation type="submission" date="2021-02" db="EMBL/GenBank/DDBJ databases">
        <authorList>
            <person name="Nowell W R."/>
        </authorList>
    </citation>
    <scope>NUCLEOTIDE SEQUENCE</scope>
</reference>
<evidence type="ECO:0000313" key="1">
    <source>
        <dbReference type="EMBL" id="CAF1088113.1"/>
    </source>
</evidence>
<organism evidence="1 3">
    <name type="scientific">Rotaria sordida</name>
    <dbReference type="NCBI Taxonomy" id="392033"/>
    <lineage>
        <taxon>Eukaryota</taxon>
        <taxon>Metazoa</taxon>
        <taxon>Spiralia</taxon>
        <taxon>Gnathifera</taxon>
        <taxon>Rotifera</taxon>
        <taxon>Eurotatoria</taxon>
        <taxon>Bdelloidea</taxon>
        <taxon>Philodinida</taxon>
        <taxon>Philodinidae</taxon>
        <taxon>Rotaria</taxon>
    </lineage>
</organism>
<accession>A0A814NB58</accession>
<protein>
    <submittedName>
        <fullName evidence="1">Uncharacterized protein</fullName>
    </submittedName>
</protein>
<name>A0A814NB58_9BILA</name>
<comment type="caution">
    <text evidence="1">The sequence shown here is derived from an EMBL/GenBank/DDBJ whole genome shotgun (WGS) entry which is preliminary data.</text>
</comment>
<gene>
    <name evidence="2" type="ORF">FNK824_LOCUS2770</name>
    <name evidence="1" type="ORF">SEV965_LOCUS15215</name>
</gene>
<dbReference type="EMBL" id="CAJNOU010000786">
    <property type="protein sequence ID" value="CAF1088113.1"/>
    <property type="molecule type" value="Genomic_DNA"/>
</dbReference>
<dbReference type="Proteomes" id="UP000663874">
    <property type="component" value="Unassembled WGS sequence"/>
</dbReference>
<sequence length="300" mass="35513">MPFHICPSFTTKYSLLEYQKIHEYEYKKFLKTLQINKINSINISKEKLFKKNYQLYYNNNNNNYLFQRQINLQYRQNKRKILYEHIQKENLKFSQKLINAKTCLNRYEQKLFFDKHCKLKQQLQRYPVSIRIKTKKTNLQFSSNQNFKIINKPVNSSVFIYNNNNNNRLSHKSIKLQEKHSKMNNQIFITKNSLSNINKPQIIQKKLTHSIKTNSKFSKTLLPITSIIQNTKQTSNVTIPETNLLKNESSFTSSTDNIINWNISINTEDLKQQISSLKIQSSKTIYSSQSSSSESNLSNL</sequence>
<evidence type="ECO:0000313" key="2">
    <source>
        <dbReference type="EMBL" id="CAF3587919.1"/>
    </source>
</evidence>
<dbReference type="Proteomes" id="UP000663889">
    <property type="component" value="Unassembled WGS sequence"/>
</dbReference>
<evidence type="ECO:0000313" key="3">
    <source>
        <dbReference type="Proteomes" id="UP000663889"/>
    </source>
</evidence>
<dbReference type="EMBL" id="CAJOBE010000174">
    <property type="protein sequence ID" value="CAF3587919.1"/>
    <property type="molecule type" value="Genomic_DNA"/>
</dbReference>
<dbReference type="AlphaFoldDB" id="A0A814NB58"/>